<reference evidence="1 2" key="1">
    <citation type="journal article" date="2019" name="Sci. Rep.">
        <title>Orb-weaving spider Araneus ventricosus genome elucidates the spidroin gene catalogue.</title>
        <authorList>
            <person name="Kono N."/>
            <person name="Nakamura H."/>
            <person name="Ohtoshi R."/>
            <person name="Moran D.A.P."/>
            <person name="Shinohara A."/>
            <person name="Yoshida Y."/>
            <person name="Fujiwara M."/>
            <person name="Mori M."/>
            <person name="Tomita M."/>
            <person name="Arakawa K."/>
        </authorList>
    </citation>
    <scope>NUCLEOTIDE SEQUENCE [LARGE SCALE GENOMIC DNA]</scope>
</reference>
<dbReference type="AlphaFoldDB" id="A0A4Y2A1C5"/>
<gene>
    <name evidence="1" type="ORF">AVEN_128044_1</name>
</gene>
<accession>A0A4Y2A1C5</accession>
<name>A0A4Y2A1C5_ARAVE</name>
<dbReference type="EMBL" id="BGPR01000002">
    <property type="protein sequence ID" value="GBL72844.1"/>
    <property type="molecule type" value="Genomic_DNA"/>
</dbReference>
<evidence type="ECO:0000313" key="1">
    <source>
        <dbReference type="EMBL" id="GBL72844.1"/>
    </source>
</evidence>
<keyword evidence="2" id="KW-1185">Reference proteome</keyword>
<evidence type="ECO:0000313" key="2">
    <source>
        <dbReference type="Proteomes" id="UP000499080"/>
    </source>
</evidence>
<proteinExistence type="predicted"/>
<sequence length="84" mass="9795">MPVDEIPRKKTYNEIESPTIEDVIDYDPNEVPIEEERCLVAEEQNPSINQASFEKSILKHTLKKNPFRWVDLKTFHNPLTASNI</sequence>
<protein>
    <submittedName>
        <fullName evidence="1">Uncharacterized protein</fullName>
    </submittedName>
</protein>
<comment type="caution">
    <text evidence="1">The sequence shown here is derived from an EMBL/GenBank/DDBJ whole genome shotgun (WGS) entry which is preliminary data.</text>
</comment>
<dbReference type="Proteomes" id="UP000499080">
    <property type="component" value="Unassembled WGS sequence"/>
</dbReference>
<organism evidence="1 2">
    <name type="scientific">Araneus ventricosus</name>
    <name type="common">Orbweaver spider</name>
    <name type="synonym">Epeira ventricosa</name>
    <dbReference type="NCBI Taxonomy" id="182803"/>
    <lineage>
        <taxon>Eukaryota</taxon>
        <taxon>Metazoa</taxon>
        <taxon>Ecdysozoa</taxon>
        <taxon>Arthropoda</taxon>
        <taxon>Chelicerata</taxon>
        <taxon>Arachnida</taxon>
        <taxon>Araneae</taxon>
        <taxon>Araneomorphae</taxon>
        <taxon>Entelegynae</taxon>
        <taxon>Araneoidea</taxon>
        <taxon>Araneidae</taxon>
        <taxon>Araneus</taxon>
    </lineage>
</organism>